<dbReference type="HOGENOM" id="CLU_074886_0_0_1"/>
<dbReference type="GO" id="GO:0005634">
    <property type="term" value="C:nucleus"/>
    <property type="evidence" value="ECO:0007669"/>
    <property type="project" value="UniProtKB-SubCell"/>
</dbReference>
<dbReference type="GO" id="GO:0043124">
    <property type="term" value="P:negative regulation of canonical NF-kappaB signal transduction"/>
    <property type="evidence" value="ECO:0007669"/>
    <property type="project" value="InterPro"/>
</dbReference>
<evidence type="ECO:0000256" key="4">
    <source>
        <dbReference type="ARBA" id="ARBA00023043"/>
    </source>
</evidence>
<dbReference type="Proteomes" id="UP000008493">
    <property type="component" value="Unassembled WGS sequence"/>
</dbReference>
<keyword evidence="8" id="KW-1185">Reference proteome</keyword>
<dbReference type="PANTHER" id="PTHR15263">
    <property type="entry name" value="I-KAPPA-B-LIKE PROTEIN IKBL"/>
    <property type="match status" value="1"/>
</dbReference>
<proteinExistence type="predicted"/>
<dbReference type="eggNOG" id="ENOG502S7E6">
    <property type="taxonomic scope" value="Eukaryota"/>
</dbReference>
<keyword evidence="2" id="KW-0597">Phosphoprotein</keyword>
<dbReference type="OrthoDB" id="5580261at2759"/>
<feature type="compositionally biased region" description="Basic and acidic residues" evidence="6">
    <location>
        <begin position="89"/>
        <end position="101"/>
    </location>
</feature>
<feature type="compositionally biased region" description="Basic and acidic residues" evidence="6">
    <location>
        <begin position="33"/>
        <end position="45"/>
    </location>
</feature>
<dbReference type="OMA" id="MWEKTHQ"/>
<evidence type="ECO:0008006" key="9">
    <source>
        <dbReference type="Google" id="ProtNLM"/>
    </source>
</evidence>
<accession>K5W2X7</accession>
<keyword evidence="3" id="KW-0677">Repeat</keyword>
<reference evidence="8" key="1">
    <citation type="journal article" date="2012" name="Proc. Natl. Acad. Sci. U.S.A.">
        <title>Genome sequence of the button mushroom Agaricus bisporus reveals mechanisms governing adaptation to a humic-rich ecological niche.</title>
        <authorList>
            <person name="Morin E."/>
            <person name="Kohler A."/>
            <person name="Baker A.R."/>
            <person name="Foulongne-Oriol M."/>
            <person name="Lombard V."/>
            <person name="Nagy L.G."/>
            <person name="Ohm R.A."/>
            <person name="Patyshakuliyeva A."/>
            <person name="Brun A."/>
            <person name="Aerts A.L."/>
            <person name="Bailey A.M."/>
            <person name="Billette C."/>
            <person name="Coutinho P.M."/>
            <person name="Deakin G."/>
            <person name="Doddapaneni H."/>
            <person name="Floudas D."/>
            <person name="Grimwood J."/>
            <person name="Hilden K."/>
            <person name="Kuees U."/>
            <person name="LaButti K.M."/>
            <person name="Lapidus A."/>
            <person name="Lindquist E.A."/>
            <person name="Lucas S.M."/>
            <person name="Murat C."/>
            <person name="Riley R.W."/>
            <person name="Salamov A.A."/>
            <person name="Schmutz J."/>
            <person name="Subramanian V."/>
            <person name="Woesten H.A.B."/>
            <person name="Xu J."/>
            <person name="Eastwood D.C."/>
            <person name="Foster G.D."/>
            <person name="Sonnenberg A.S."/>
            <person name="Cullen D."/>
            <person name="de Vries R.P."/>
            <person name="Lundell T."/>
            <person name="Hibbett D.S."/>
            <person name="Henrissat B."/>
            <person name="Burton K.S."/>
            <person name="Kerrigan R.W."/>
            <person name="Challen M.P."/>
            <person name="Grigoriev I.V."/>
            <person name="Martin F."/>
        </authorList>
    </citation>
    <scope>NUCLEOTIDE SEQUENCE [LARGE SCALE GENOMIC DNA]</scope>
    <source>
        <strain evidence="8">JB137-S8 / ATCC MYA-4627 / FGSC 10392</strain>
    </source>
</reference>
<name>K5W2X7_AGABU</name>
<dbReference type="RefSeq" id="XP_007328090.1">
    <property type="nucleotide sequence ID" value="XM_007328028.1"/>
</dbReference>
<dbReference type="AlphaFoldDB" id="K5W2X7"/>
<feature type="compositionally biased region" description="Basic and acidic residues" evidence="6">
    <location>
        <begin position="194"/>
        <end position="217"/>
    </location>
</feature>
<comment type="subcellular location">
    <subcellularLocation>
        <location evidence="1">Nucleus</location>
    </subcellularLocation>
</comment>
<keyword evidence="5" id="KW-0539">Nucleus</keyword>
<sequence>MPKLHLKRTPEEAALHELRKKEKREKKRRRRDRGSYHDLESESAHARKHSRASELGQEPERKWASSDEDEEQYGPKPAASSNSYASGSHKPDRDQLETEKDDLRFKERLFDAYADDERLDSLEARMNDFAHVPDRWRTARKPINAFENDEWLRMDPQVMDEEEYAEWIRMGMYRKTHANEYAEAQRQKAAKAARRAEEKARREETARLEKAAEEERQTKKRERSRRQWAEARDGYQARWQVLLSRSKADMLEFCDIPWPIFHMAKHRSAVSMDDLTEEAITAFLLPVDAGESERSRKEVLRETFLRFHPDKFEGRIMRLVRESEREAVRQGISRVVVVLNKLMAE</sequence>
<dbReference type="KEGG" id="abp:AGABI1DRAFT56491"/>
<feature type="region of interest" description="Disordered" evidence="6">
    <location>
        <begin position="192"/>
        <end position="227"/>
    </location>
</feature>
<evidence type="ECO:0000256" key="5">
    <source>
        <dbReference type="ARBA" id="ARBA00023242"/>
    </source>
</evidence>
<dbReference type="InterPro" id="IPR038753">
    <property type="entry name" value="NFKBIL1"/>
</dbReference>
<evidence type="ECO:0000313" key="8">
    <source>
        <dbReference type="Proteomes" id="UP000008493"/>
    </source>
</evidence>
<protein>
    <recommendedName>
        <fullName evidence="9">NF-kappa-B inhibitor-like protein 1</fullName>
    </recommendedName>
</protein>
<feature type="region of interest" description="Disordered" evidence="6">
    <location>
        <begin position="1"/>
        <end position="101"/>
    </location>
</feature>
<evidence type="ECO:0000256" key="1">
    <source>
        <dbReference type="ARBA" id="ARBA00004123"/>
    </source>
</evidence>
<gene>
    <name evidence="7" type="ORF">AGABI1DRAFT_56491</name>
</gene>
<evidence type="ECO:0000256" key="6">
    <source>
        <dbReference type="SAM" id="MobiDB-lite"/>
    </source>
</evidence>
<evidence type="ECO:0000256" key="2">
    <source>
        <dbReference type="ARBA" id="ARBA00022553"/>
    </source>
</evidence>
<evidence type="ECO:0000313" key="7">
    <source>
        <dbReference type="EMBL" id="EKM81124.1"/>
    </source>
</evidence>
<dbReference type="EMBL" id="JH971388">
    <property type="protein sequence ID" value="EKM81124.1"/>
    <property type="molecule type" value="Genomic_DNA"/>
</dbReference>
<dbReference type="STRING" id="597362.K5W2X7"/>
<feature type="compositionally biased region" description="Basic and acidic residues" evidence="6">
    <location>
        <begin position="8"/>
        <end position="20"/>
    </location>
</feature>
<evidence type="ECO:0000256" key="3">
    <source>
        <dbReference type="ARBA" id="ARBA00022737"/>
    </source>
</evidence>
<keyword evidence="4" id="KW-0040">ANK repeat</keyword>
<organism evidence="7 8">
    <name type="scientific">Agaricus bisporus var. burnettii (strain JB137-S8 / ATCC MYA-4627 / FGSC 10392)</name>
    <name type="common">White button mushroom</name>
    <dbReference type="NCBI Taxonomy" id="597362"/>
    <lineage>
        <taxon>Eukaryota</taxon>
        <taxon>Fungi</taxon>
        <taxon>Dikarya</taxon>
        <taxon>Basidiomycota</taxon>
        <taxon>Agaricomycotina</taxon>
        <taxon>Agaricomycetes</taxon>
        <taxon>Agaricomycetidae</taxon>
        <taxon>Agaricales</taxon>
        <taxon>Agaricineae</taxon>
        <taxon>Agaricaceae</taxon>
        <taxon>Agaricus</taxon>
    </lineage>
</organism>
<dbReference type="InParanoid" id="K5W2X7"/>
<feature type="compositionally biased region" description="Basic residues" evidence="6">
    <location>
        <begin position="21"/>
        <end position="32"/>
    </location>
</feature>
<dbReference type="PANTHER" id="PTHR15263:SF1">
    <property type="entry name" value="NF-KAPPA-B INHIBITOR-LIKE PROTEIN 1"/>
    <property type="match status" value="1"/>
</dbReference>
<dbReference type="GeneID" id="18830169"/>